<dbReference type="GO" id="GO:0003997">
    <property type="term" value="F:acyl-CoA oxidase activity"/>
    <property type="evidence" value="ECO:0007669"/>
    <property type="project" value="UniProtKB-EC"/>
</dbReference>
<keyword evidence="8" id="KW-0276">Fatty acid metabolism</keyword>
<reference evidence="18 19" key="1">
    <citation type="journal article" date="2019" name="PLoS Genet.">
        <title>Convergent evolution of linked mating-type loci in basidiomycete fungi.</title>
        <authorList>
            <person name="Sun S."/>
            <person name="Coelho M.A."/>
            <person name="Heitman J."/>
            <person name="Nowrousian M."/>
        </authorList>
    </citation>
    <scope>NUCLEOTIDE SEQUENCE [LARGE SCALE GENOMIC DNA]</scope>
    <source>
        <strain evidence="18 19">CBS 4282</strain>
    </source>
</reference>
<dbReference type="FunFam" id="1.20.140.10:FF:000010">
    <property type="entry name" value="Acyl-coenzyme A oxidase"/>
    <property type="match status" value="1"/>
</dbReference>
<feature type="domain" description="Acyl-CoA oxidase/dehydrogenase middle" evidence="16">
    <location>
        <begin position="143"/>
        <end position="252"/>
    </location>
</feature>
<dbReference type="InterPro" id="IPR012258">
    <property type="entry name" value="Acyl-CoA_oxidase"/>
</dbReference>
<name>A0A7D8V118_VANHU</name>
<dbReference type="EMBL" id="QKWK01000003">
    <property type="protein sequence ID" value="TXT12840.1"/>
    <property type="molecule type" value="Genomic_DNA"/>
</dbReference>
<feature type="domain" description="Acyl-CoA oxidase C-alpha1" evidence="17">
    <location>
        <begin position="290"/>
        <end position="439"/>
    </location>
</feature>
<dbReference type="InterPro" id="IPR055060">
    <property type="entry name" value="ACOX_C_alpha1"/>
</dbReference>
<evidence type="ECO:0000256" key="6">
    <source>
        <dbReference type="ARBA" id="ARBA00022630"/>
    </source>
</evidence>
<dbReference type="SUPFAM" id="SSF56645">
    <property type="entry name" value="Acyl-CoA dehydrogenase NM domain-like"/>
    <property type="match status" value="1"/>
</dbReference>
<dbReference type="GO" id="GO:0005504">
    <property type="term" value="F:fatty acid binding"/>
    <property type="evidence" value="ECO:0007669"/>
    <property type="project" value="TreeGrafter"/>
</dbReference>
<dbReference type="Pfam" id="PF02770">
    <property type="entry name" value="Acyl-CoA_dh_M"/>
    <property type="match status" value="1"/>
</dbReference>
<proteinExistence type="inferred from homology"/>
<feature type="binding site" evidence="14">
    <location>
        <position position="147"/>
    </location>
    <ligand>
        <name>FAD</name>
        <dbReference type="ChEBI" id="CHEBI:57692"/>
    </ligand>
</feature>
<dbReference type="InterPro" id="IPR006091">
    <property type="entry name" value="Acyl-CoA_Oxase/DH_mid-dom"/>
</dbReference>
<dbReference type="OrthoDB" id="538336at2759"/>
<keyword evidence="7 12" id="KW-0274">FAD</keyword>
<evidence type="ECO:0000259" key="16">
    <source>
        <dbReference type="Pfam" id="PF02770"/>
    </source>
</evidence>
<evidence type="ECO:0000313" key="19">
    <source>
        <dbReference type="Proteomes" id="UP000473826"/>
    </source>
</evidence>
<evidence type="ECO:0000256" key="5">
    <source>
        <dbReference type="ARBA" id="ARBA00006288"/>
    </source>
</evidence>
<sequence>MTRSGSAFTSIHGGDAPPDFSVEALNKILDPDNRDTRKNFKQFMSDNHDLFVPRFDISLKEERDRAFQRLQAIGRQGFISVLDFETNPLNIFAAHECIGLADSGSATKMTVHFNLFGGTLIKLGTERHRHLVPEIDRLDITGCFGLTELSYGNNAIEMETTATWDPATSEFIINSPTAKSQKYWISNGAVHARYCIVFAQLRIGGKEEGVHAFLVPIRDAQLKVLPGVTIRDMGRKQELDGVDNALLAFDHVRIPREGLLNRHSEVEADGSFSSKIPSRRGRFISVADQLLSGRLCIAAMTLASAKLALTIAIRYAATRMGVGPNGRSDAPILSYQLQQRAIIPLLARTYALALGMNRVKAIWANPASDPADVVREVCVIKPLVTWHVERTGSICRERCGGQGYLKASRLSSTIGFAHAGITAEGDNSVLMQKVAKELLAGIQERKVILPRGAAATESSDLEDPHVLRDIIRAWSVKTAQDLAANLAAKVGKGKRELYDVWMHDESETIQRVSRAYGERLCMDELVGQIVKTNDPATKQILTKIARVHGLAVIERELGWLVTNGLIPPKLGATVEGRLSADVAILAPDAIPLVDAFGIPEGLLYAPIAIDWERYNEYDNHGELVSAKL</sequence>
<evidence type="ECO:0000256" key="4">
    <source>
        <dbReference type="ARBA" id="ARBA00004846"/>
    </source>
</evidence>
<evidence type="ECO:0000256" key="13">
    <source>
        <dbReference type="PIRSR" id="PIRSR000168-1"/>
    </source>
</evidence>
<dbReference type="GO" id="GO:0033540">
    <property type="term" value="P:fatty acid beta-oxidation using acyl-CoA oxidase"/>
    <property type="evidence" value="ECO:0007669"/>
    <property type="project" value="UniProtKB-UniPathway"/>
</dbReference>
<feature type="active site" description="Proton acceptor" evidence="13">
    <location>
        <position position="424"/>
    </location>
</feature>
<evidence type="ECO:0000256" key="10">
    <source>
        <dbReference type="ARBA" id="ARBA00023098"/>
    </source>
</evidence>
<keyword evidence="6 12" id="KW-0285">Flavoprotein</keyword>
<evidence type="ECO:0000259" key="17">
    <source>
        <dbReference type="Pfam" id="PF22924"/>
    </source>
</evidence>
<dbReference type="GO" id="GO:0055088">
    <property type="term" value="P:lipid homeostasis"/>
    <property type="evidence" value="ECO:0007669"/>
    <property type="project" value="TreeGrafter"/>
</dbReference>
<dbReference type="SUPFAM" id="SSF47203">
    <property type="entry name" value="Acyl-CoA dehydrogenase C-terminal domain-like"/>
    <property type="match status" value="2"/>
</dbReference>
<evidence type="ECO:0000256" key="7">
    <source>
        <dbReference type="ARBA" id="ARBA00022827"/>
    </source>
</evidence>
<dbReference type="Pfam" id="PF22924">
    <property type="entry name" value="ACOX_C_alpha1"/>
    <property type="match status" value="1"/>
</dbReference>
<comment type="pathway">
    <text evidence="4">Lipid metabolism; peroxisomal fatty acid beta-oxidation.</text>
</comment>
<keyword evidence="19" id="KW-1185">Reference proteome</keyword>
<dbReference type="PANTHER" id="PTHR10909:SF382">
    <property type="entry name" value="ACYL-COENZYME A OXIDASE"/>
    <property type="match status" value="1"/>
</dbReference>
<evidence type="ECO:0000313" key="18">
    <source>
        <dbReference type="EMBL" id="TXT12840.1"/>
    </source>
</evidence>
<dbReference type="PANTHER" id="PTHR10909">
    <property type="entry name" value="ELECTRON TRANSPORT OXIDOREDUCTASE"/>
    <property type="match status" value="1"/>
</dbReference>
<comment type="catalytic activity">
    <reaction evidence="1">
        <text>a 2,3-saturated acyl-CoA + O2 = a (2E)-enoyl-CoA + H2O2</text>
        <dbReference type="Rhea" id="RHEA:38959"/>
        <dbReference type="ChEBI" id="CHEBI:15379"/>
        <dbReference type="ChEBI" id="CHEBI:16240"/>
        <dbReference type="ChEBI" id="CHEBI:58856"/>
        <dbReference type="ChEBI" id="CHEBI:65111"/>
        <dbReference type="EC" id="1.3.3.6"/>
    </reaction>
</comment>
<dbReference type="Gene3D" id="1.20.140.10">
    <property type="entry name" value="Butyryl-CoA Dehydrogenase, subunit A, domain 3"/>
    <property type="match status" value="2"/>
</dbReference>
<feature type="domain" description="Acyl-CoA oxidase C-terminal" evidence="15">
    <location>
        <begin position="463"/>
        <end position="608"/>
    </location>
</feature>
<keyword evidence="9" id="KW-0560">Oxidoreductase</keyword>
<dbReference type="InterPro" id="IPR046373">
    <property type="entry name" value="Acyl-CoA_Oxase/DH_mid-dom_sf"/>
</dbReference>
<keyword evidence="10" id="KW-0443">Lipid metabolism</keyword>
<dbReference type="Pfam" id="PF01756">
    <property type="entry name" value="ACOX"/>
    <property type="match status" value="1"/>
</dbReference>
<evidence type="ECO:0000256" key="1">
    <source>
        <dbReference type="ARBA" id="ARBA00001201"/>
    </source>
</evidence>
<dbReference type="InterPro" id="IPR009100">
    <property type="entry name" value="AcylCoA_DH/oxidase_NM_dom_sf"/>
</dbReference>
<dbReference type="FunFam" id="2.40.110.10:FF:000005">
    <property type="entry name" value="Acyl-coenzyme A oxidase"/>
    <property type="match status" value="1"/>
</dbReference>
<gene>
    <name evidence="18" type="ORF">VHUM_01241</name>
</gene>
<evidence type="ECO:0000259" key="15">
    <source>
        <dbReference type="Pfam" id="PF01756"/>
    </source>
</evidence>
<comment type="similarity">
    <text evidence="5 12">Belongs to the acyl-CoA oxidase family.</text>
</comment>
<evidence type="ECO:0000256" key="2">
    <source>
        <dbReference type="ARBA" id="ARBA00001974"/>
    </source>
</evidence>
<evidence type="ECO:0000256" key="3">
    <source>
        <dbReference type="ARBA" id="ARBA00004275"/>
    </source>
</evidence>
<dbReference type="Gene3D" id="2.40.110.10">
    <property type="entry name" value="Butyryl-CoA Dehydrogenase, subunit A, domain 2"/>
    <property type="match status" value="1"/>
</dbReference>
<comment type="cofactor">
    <cofactor evidence="2">
        <name>FAD</name>
        <dbReference type="ChEBI" id="CHEBI:57692"/>
    </cofactor>
</comment>
<comment type="caution">
    <text evidence="18">The sequence shown here is derived from an EMBL/GenBank/DDBJ whole genome shotgun (WGS) entry which is preliminary data.</text>
</comment>
<evidence type="ECO:0000256" key="9">
    <source>
        <dbReference type="ARBA" id="ARBA00023002"/>
    </source>
</evidence>
<protein>
    <recommendedName>
        <fullName evidence="12">Acyl-coenzyme A oxidase</fullName>
    </recommendedName>
</protein>
<comment type="subcellular location">
    <subcellularLocation>
        <location evidence="3">Peroxisome</location>
    </subcellularLocation>
</comment>
<organism evidence="18 19">
    <name type="scientific">Vanrija humicola</name>
    <name type="common">Yeast</name>
    <name type="synonym">Cryptococcus humicola</name>
    <dbReference type="NCBI Taxonomy" id="5417"/>
    <lineage>
        <taxon>Eukaryota</taxon>
        <taxon>Fungi</taxon>
        <taxon>Dikarya</taxon>
        <taxon>Basidiomycota</taxon>
        <taxon>Agaricomycotina</taxon>
        <taxon>Tremellomycetes</taxon>
        <taxon>Trichosporonales</taxon>
        <taxon>Trichosporonaceae</taxon>
        <taxon>Vanrija</taxon>
    </lineage>
</organism>
<dbReference type="InterPro" id="IPR002655">
    <property type="entry name" value="Acyl-CoA_oxidase_C"/>
</dbReference>
<evidence type="ECO:0000256" key="11">
    <source>
        <dbReference type="ARBA" id="ARBA00023140"/>
    </source>
</evidence>
<evidence type="ECO:0000256" key="8">
    <source>
        <dbReference type="ARBA" id="ARBA00022832"/>
    </source>
</evidence>
<keyword evidence="11" id="KW-0576">Peroxisome</keyword>
<dbReference type="PIRSF" id="PIRSF000168">
    <property type="entry name" value="Acyl-CoA_oxidase"/>
    <property type="match status" value="1"/>
</dbReference>
<dbReference type="AlphaFoldDB" id="A0A7D8V118"/>
<evidence type="ECO:0000256" key="12">
    <source>
        <dbReference type="PIRNR" id="PIRNR000168"/>
    </source>
</evidence>
<evidence type="ECO:0000256" key="14">
    <source>
        <dbReference type="PIRSR" id="PIRSR000168-2"/>
    </source>
</evidence>
<dbReference type="GO" id="GO:0005777">
    <property type="term" value="C:peroxisome"/>
    <property type="evidence" value="ECO:0007669"/>
    <property type="project" value="UniProtKB-SubCell"/>
</dbReference>
<dbReference type="InterPro" id="IPR036250">
    <property type="entry name" value="AcylCo_DH-like_C"/>
</dbReference>
<dbReference type="GO" id="GO:0071949">
    <property type="term" value="F:FAD binding"/>
    <property type="evidence" value="ECO:0007669"/>
    <property type="project" value="InterPro"/>
</dbReference>
<dbReference type="UniPathway" id="UPA00661"/>
<accession>A0A7D8V118</accession>
<dbReference type="Proteomes" id="UP000473826">
    <property type="component" value="Unassembled WGS sequence"/>
</dbReference>